<accession>A0ABU5UB99</accession>
<organism evidence="2 3">
    <name type="scientific">Nodularia harveyana UHCC-0300</name>
    <dbReference type="NCBI Taxonomy" id="2974287"/>
    <lineage>
        <taxon>Bacteria</taxon>
        <taxon>Bacillati</taxon>
        <taxon>Cyanobacteriota</taxon>
        <taxon>Cyanophyceae</taxon>
        <taxon>Nostocales</taxon>
        <taxon>Nodulariaceae</taxon>
        <taxon>Nodularia</taxon>
    </lineage>
</organism>
<comment type="caution">
    <text evidence="2">The sequence shown here is derived from an EMBL/GenBank/DDBJ whole genome shotgun (WGS) entry which is preliminary data.</text>
</comment>
<feature type="domain" description="3'-5' exonuclease" evidence="1">
    <location>
        <begin position="1"/>
        <end position="181"/>
    </location>
</feature>
<dbReference type="InterPro" id="IPR012337">
    <property type="entry name" value="RNaseH-like_sf"/>
</dbReference>
<proteinExistence type="predicted"/>
<dbReference type="InterPro" id="IPR036397">
    <property type="entry name" value="RNaseH_sf"/>
</dbReference>
<dbReference type="RefSeq" id="WP_323195158.1">
    <property type="nucleotide sequence ID" value="NZ_JAYGHG010000005.1"/>
</dbReference>
<dbReference type="SMART" id="SM00474">
    <property type="entry name" value="35EXOc"/>
    <property type="match status" value="1"/>
</dbReference>
<dbReference type="PANTHER" id="PTHR47649:SF1">
    <property type="entry name" value="RIBONUCLEASE D"/>
    <property type="match status" value="1"/>
</dbReference>
<evidence type="ECO:0000259" key="1">
    <source>
        <dbReference type="SMART" id="SM00474"/>
    </source>
</evidence>
<dbReference type="SUPFAM" id="SSF53098">
    <property type="entry name" value="Ribonuclease H-like"/>
    <property type="match status" value="1"/>
</dbReference>
<dbReference type="Proteomes" id="UP001302120">
    <property type="component" value="Unassembled WGS sequence"/>
</dbReference>
<protein>
    <submittedName>
        <fullName evidence="2">Ribonuclease D</fullName>
    </submittedName>
</protein>
<evidence type="ECO:0000313" key="2">
    <source>
        <dbReference type="EMBL" id="MEA5580819.1"/>
    </source>
</evidence>
<dbReference type="EMBL" id="JAYGHG010000005">
    <property type="protein sequence ID" value="MEA5580819.1"/>
    <property type="molecule type" value="Genomic_DNA"/>
</dbReference>
<gene>
    <name evidence="2" type="ORF">VB620_05625</name>
</gene>
<reference evidence="2 3" key="1">
    <citation type="submission" date="2023-12" db="EMBL/GenBank/DDBJ databases">
        <title>Baltic Sea Cyanobacteria.</title>
        <authorList>
            <person name="Delbaje E."/>
            <person name="Fewer D.P."/>
            <person name="Shishido T.K."/>
        </authorList>
    </citation>
    <scope>NUCLEOTIDE SEQUENCE [LARGE SCALE GENOMIC DNA]</scope>
    <source>
        <strain evidence="2 3">UHCC-0300</strain>
    </source>
</reference>
<dbReference type="Pfam" id="PF01612">
    <property type="entry name" value="DNA_pol_A_exo1"/>
    <property type="match status" value="1"/>
</dbReference>
<sequence>MPYLNSTSDIRAIISEYKTHAQTLWIDTEVADYQSRHPRLSLIQVLDDPQDMSGDRVYLLDVLDQPDIVTEFIEQIMENPEIEKVFHNANYDLKFLGNKKAKNITCTLKLAKNIPYYILPLPNYQLKTLATELCKFNYIDKQEQSSDWGRRPLTEGQIEYAYLDCIYLAQVHLHLLELQVASNPDPQSEDLTALDARYTDLLATWELLNSEFEHLQERLKKAMQAQNVMETSVCKLSSYQRQTMKVPFTELAKLVQNQNMSLDFPITLTQKIQKDLGESWQQLSVDIDTTTSWRLSTKNQKDDDTQK</sequence>
<name>A0ABU5UB99_9CYAN</name>
<dbReference type="InterPro" id="IPR051086">
    <property type="entry name" value="RNase_D-like"/>
</dbReference>
<dbReference type="Gene3D" id="3.30.420.10">
    <property type="entry name" value="Ribonuclease H-like superfamily/Ribonuclease H"/>
    <property type="match status" value="1"/>
</dbReference>
<dbReference type="PANTHER" id="PTHR47649">
    <property type="entry name" value="RIBONUCLEASE D"/>
    <property type="match status" value="1"/>
</dbReference>
<dbReference type="InterPro" id="IPR002562">
    <property type="entry name" value="3'-5'_exonuclease_dom"/>
</dbReference>
<keyword evidence="3" id="KW-1185">Reference proteome</keyword>
<evidence type="ECO:0000313" key="3">
    <source>
        <dbReference type="Proteomes" id="UP001302120"/>
    </source>
</evidence>